<feature type="non-terminal residue" evidence="9">
    <location>
        <position position="1"/>
    </location>
</feature>
<dbReference type="Proteomes" id="UP000789396">
    <property type="component" value="Unassembled WGS sequence"/>
</dbReference>
<dbReference type="InterPro" id="IPR039024">
    <property type="entry name" value="RTC4"/>
</dbReference>
<proteinExistence type="inferred from homology"/>
<evidence type="ECO:0000313" key="10">
    <source>
        <dbReference type="Proteomes" id="UP000789396"/>
    </source>
</evidence>
<protein>
    <recommendedName>
        <fullName evidence="5">Restriction of telomere capping protein 4</fullName>
    </recommendedName>
</protein>
<comment type="subcellular location">
    <subcellularLocation>
        <location evidence="3">Cytoplasm</location>
    </subcellularLocation>
    <subcellularLocation>
        <location evidence="2">Nucleus</location>
    </subcellularLocation>
</comment>
<gene>
    <name evidence="9" type="ORF">RFULGI_LOCUS14166</name>
</gene>
<keyword evidence="7" id="KW-0539">Nucleus</keyword>
<accession>A0A9N9J196</accession>
<evidence type="ECO:0000256" key="3">
    <source>
        <dbReference type="ARBA" id="ARBA00004496"/>
    </source>
</evidence>
<evidence type="ECO:0000256" key="2">
    <source>
        <dbReference type="ARBA" id="ARBA00004123"/>
    </source>
</evidence>
<dbReference type="GO" id="GO:0005737">
    <property type="term" value="C:cytoplasm"/>
    <property type="evidence" value="ECO:0007669"/>
    <property type="project" value="UniProtKB-SubCell"/>
</dbReference>
<keyword evidence="6" id="KW-0963">Cytoplasm</keyword>
<dbReference type="EMBL" id="CAJVPZ010040217">
    <property type="protein sequence ID" value="CAG8759093.1"/>
    <property type="molecule type" value="Genomic_DNA"/>
</dbReference>
<dbReference type="GO" id="GO:0005634">
    <property type="term" value="C:nucleus"/>
    <property type="evidence" value="ECO:0007669"/>
    <property type="project" value="UniProtKB-SubCell"/>
</dbReference>
<evidence type="ECO:0000256" key="7">
    <source>
        <dbReference type="ARBA" id="ARBA00023242"/>
    </source>
</evidence>
<evidence type="ECO:0000256" key="4">
    <source>
        <dbReference type="ARBA" id="ARBA00009461"/>
    </source>
</evidence>
<comment type="similarity">
    <text evidence="4">Belongs to the RTC4 family.</text>
</comment>
<dbReference type="Pfam" id="PF14474">
    <property type="entry name" value="RTC4"/>
    <property type="match status" value="1"/>
</dbReference>
<comment type="function">
    <text evidence="1">May be involved in a process influencing telomere capping.</text>
</comment>
<feature type="domain" description="Restriction of telomere capping protein 4 C-terminal" evidence="8">
    <location>
        <begin position="233"/>
        <end position="314"/>
    </location>
</feature>
<dbReference type="PANTHER" id="PTHR41391:SF1">
    <property type="entry name" value="RESTRICTION OF TELOMERE CAPPING PROTEIN 4"/>
    <property type="match status" value="1"/>
</dbReference>
<evidence type="ECO:0000256" key="5">
    <source>
        <dbReference type="ARBA" id="ARBA00015162"/>
    </source>
</evidence>
<keyword evidence="10" id="KW-1185">Reference proteome</keyword>
<evidence type="ECO:0000256" key="6">
    <source>
        <dbReference type="ARBA" id="ARBA00022490"/>
    </source>
</evidence>
<dbReference type="InterPro" id="IPR028094">
    <property type="entry name" value="RTC4_C"/>
</dbReference>
<evidence type="ECO:0000259" key="8">
    <source>
        <dbReference type="Pfam" id="PF14474"/>
    </source>
</evidence>
<evidence type="ECO:0000256" key="1">
    <source>
        <dbReference type="ARBA" id="ARBA00002738"/>
    </source>
</evidence>
<reference evidence="9" key="1">
    <citation type="submission" date="2021-06" db="EMBL/GenBank/DDBJ databases">
        <authorList>
            <person name="Kallberg Y."/>
            <person name="Tangrot J."/>
            <person name="Rosling A."/>
        </authorList>
    </citation>
    <scope>NUCLEOTIDE SEQUENCE</scope>
    <source>
        <strain evidence="9">IN212</strain>
    </source>
</reference>
<dbReference type="OrthoDB" id="128308at2759"/>
<dbReference type="AlphaFoldDB" id="A0A9N9J196"/>
<dbReference type="PANTHER" id="PTHR41391">
    <property type="entry name" value="RESTRICTION OF TELOMERE CAPPING PROTEIN 4"/>
    <property type="match status" value="1"/>
</dbReference>
<name>A0A9N9J196_9GLOM</name>
<sequence>ELPANLFYSRWKKDPSEETIINNYIAFSTSTSQQSILSSIESSNDPNYQYMLTRLLQKVQRFTTQNPTIATTLYNSFNEIFVSEIEKVNKSQSNNLKTTPTIKNPLIIRGKGRPSNKRITSAIELAKLLNELQNSNIMTILSHQDSNSLVEHFIEANFSSDELSLGTYTMLYCGETLPNPLPLKVSEYLDDIATNKIEQYEFCRVHRGEGIIIPYGIEKGYPLHINFTELPNRRIQEVGVSKADSSLLQINYFESFQPGYYGTKGLGIILKTLTEIFVQTKILTTNLCTPQSTTKYLAQVLVPETAIRLIAEDF</sequence>
<evidence type="ECO:0000313" key="9">
    <source>
        <dbReference type="EMBL" id="CAG8759093.1"/>
    </source>
</evidence>
<feature type="non-terminal residue" evidence="9">
    <location>
        <position position="314"/>
    </location>
</feature>
<comment type="caution">
    <text evidence="9">The sequence shown here is derived from an EMBL/GenBank/DDBJ whole genome shotgun (WGS) entry which is preliminary data.</text>
</comment>
<organism evidence="9 10">
    <name type="scientific">Racocetra fulgida</name>
    <dbReference type="NCBI Taxonomy" id="60492"/>
    <lineage>
        <taxon>Eukaryota</taxon>
        <taxon>Fungi</taxon>
        <taxon>Fungi incertae sedis</taxon>
        <taxon>Mucoromycota</taxon>
        <taxon>Glomeromycotina</taxon>
        <taxon>Glomeromycetes</taxon>
        <taxon>Diversisporales</taxon>
        <taxon>Gigasporaceae</taxon>
        <taxon>Racocetra</taxon>
    </lineage>
</organism>